<dbReference type="RefSeq" id="WP_066081444.1">
    <property type="nucleotide sequence ID" value="NZ_CP181246.1"/>
</dbReference>
<feature type="compositionally biased region" description="Basic residues" evidence="1">
    <location>
        <begin position="49"/>
        <end position="60"/>
    </location>
</feature>
<protein>
    <submittedName>
        <fullName evidence="3">Uncharacterized protein</fullName>
    </submittedName>
</protein>
<evidence type="ECO:0000313" key="4">
    <source>
        <dbReference type="Proteomes" id="UP000254651"/>
    </source>
</evidence>
<name>A0A378URG8_BERDE</name>
<dbReference type="EMBL" id="UGQS01000005">
    <property type="protein sequence ID" value="STZ83055.1"/>
    <property type="molecule type" value="Genomic_DNA"/>
</dbReference>
<sequence>MKKTLVALSLAALAERWPSEINITPASTGRIRQHPSLKRGKSGVAAARRAARKQKGRLKK</sequence>
<evidence type="ECO:0000256" key="1">
    <source>
        <dbReference type="SAM" id="MobiDB-lite"/>
    </source>
</evidence>
<accession>A0A378URG8</accession>
<dbReference type="EMBL" id="UGQS01000001">
    <property type="protein sequence ID" value="STZ76079.1"/>
    <property type="molecule type" value="Genomic_DNA"/>
</dbReference>
<reference evidence="3 4" key="1">
    <citation type="submission" date="2018-06" db="EMBL/GenBank/DDBJ databases">
        <authorList>
            <consortium name="Pathogen Informatics"/>
            <person name="Doyle S."/>
        </authorList>
    </citation>
    <scope>NUCLEOTIDE SEQUENCE [LARGE SCALE GENOMIC DNA]</scope>
    <source>
        <strain evidence="3 4">NCTC10295</strain>
    </source>
</reference>
<dbReference type="AlphaFoldDB" id="A0A378URG8"/>
<evidence type="ECO:0000313" key="2">
    <source>
        <dbReference type="EMBL" id="STZ76079.1"/>
    </source>
</evidence>
<gene>
    <name evidence="2" type="ORF">NCTC10295_00835</name>
    <name evidence="3" type="ORF">NCTC10295_02391</name>
</gene>
<dbReference type="Proteomes" id="UP000254651">
    <property type="component" value="Unassembled WGS sequence"/>
</dbReference>
<proteinExistence type="predicted"/>
<evidence type="ECO:0000313" key="3">
    <source>
        <dbReference type="EMBL" id="STZ83055.1"/>
    </source>
</evidence>
<organism evidence="3 4">
    <name type="scientific">Bergeriella denitrificans</name>
    <name type="common">Neisseria denitrificans</name>
    <dbReference type="NCBI Taxonomy" id="494"/>
    <lineage>
        <taxon>Bacteria</taxon>
        <taxon>Pseudomonadati</taxon>
        <taxon>Pseudomonadota</taxon>
        <taxon>Betaproteobacteria</taxon>
        <taxon>Neisseriales</taxon>
        <taxon>Neisseriaceae</taxon>
        <taxon>Bergeriella</taxon>
    </lineage>
</organism>
<keyword evidence="4" id="KW-1185">Reference proteome</keyword>
<feature type="compositionally biased region" description="Basic residues" evidence="1">
    <location>
        <begin position="31"/>
        <end position="41"/>
    </location>
</feature>
<feature type="region of interest" description="Disordered" evidence="1">
    <location>
        <begin position="25"/>
        <end position="60"/>
    </location>
</feature>